<dbReference type="AlphaFoldDB" id="A0A1S1LK10"/>
<keyword evidence="2" id="KW-0808">Transferase</keyword>
<dbReference type="Gene3D" id="3.90.1200.10">
    <property type="match status" value="1"/>
</dbReference>
<dbReference type="Proteomes" id="UP000180043">
    <property type="component" value="Unassembled WGS sequence"/>
</dbReference>
<accession>A0A1S1LK10</accession>
<dbReference type="PANTHER" id="PTHR21310">
    <property type="entry name" value="AMINOGLYCOSIDE PHOSPHOTRANSFERASE-RELATED-RELATED"/>
    <property type="match status" value="1"/>
</dbReference>
<evidence type="ECO:0000313" key="2">
    <source>
        <dbReference type="EMBL" id="OHU56760.1"/>
    </source>
</evidence>
<gene>
    <name evidence="2" type="ORF">BKG82_14385</name>
</gene>
<evidence type="ECO:0000259" key="1">
    <source>
        <dbReference type="Pfam" id="PF01636"/>
    </source>
</evidence>
<dbReference type="CDD" id="cd05155">
    <property type="entry name" value="APH_ChoK_like_1"/>
    <property type="match status" value="1"/>
</dbReference>
<dbReference type="PANTHER" id="PTHR21310:SF42">
    <property type="entry name" value="BIFUNCTIONAL AAC_APH"/>
    <property type="match status" value="1"/>
</dbReference>
<dbReference type="InterPro" id="IPR051678">
    <property type="entry name" value="AGP_Transferase"/>
</dbReference>
<proteinExistence type="predicted"/>
<dbReference type="SUPFAM" id="SSF56112">
    <property type="entry name" value="Protein kinase-like (PK-like)"/>
    <property type="match status" value="1"/>
</dbReference>
<dbReference type="InterPro" id="IPR002575">
    <property type="entry name" value="Aminoglycoside_PTrfase"/>
</dbReference>
<organism evidence="2 3">
    <name type="scientific">Mycobacteroides chelonae</name>
    <name type="common">Mycobacterium chelonae</name>
    <dbReference type="NCBI Taxonomy" id="1774"/>
    <lineage>
        <taxon>Bacteria</taxon>
        <taxon>Bacillati</taxon>
        <taxon>Actinomycetota</taxon>
        <taxon>Actinomycetes</taxon>
        <taxon>Mycobacteriales</taxon>
        <taxon>Mycobacteriaceae</taxon>
        <taxon>Mycobacteroides</taxon>
    </lineage>
</organism>
<dbReference type="Gene3D" id="3.30.200.20">
    <property type="entry name" value="Phosphorylase Kinase, domain 1"/>
    <property type="match status" value="1"/>
</dbReference>
<dbReference type="GO" id="GO:0016740">
    <property type="term" value="F:transferase activity"/>
    <property type="evidence" value="ECO:0007669"/>
    <property type="project" value="UniProtKB-KW"/>
</dbReference>
<feature type="domain" description="Aminoglycoside phosphotransferase" evidence="1">
    <location>
        <begin position="41"/>
        <end position="263"/>
    </location>
</feature>
<dbReference type="EMBL" id="MLIQ01000016">
    <property type="protein sequence ID" value="OHU56760.1"/>
    <property type="molecule type" value="Genomic_DNA"/>
</dbReference>
<comment type="caution">
    <text evidence="2">The sequence shown here is derived from an EMBL/GenBank/DDBJ whole genome shotgun (WGS) entry which is preliminary data.</text>
</comment>
<sequence length="297" mass="32712">MHAGQLDVTVPVARALVDDQFPEWRDFPIRAVDGHGTVNGIFRLGDRLVLRFPLEGDDAGVVLKQLEAESAAARSLMRRLRFPTPQPVAIGKPGAGYELPWAVQTWLRGVVATDRDPGDSVGFAHDLAALIGDIRAISTEGRTFGGAGRGGELASHDAWMQTCLERSEVLVDIPPLRRMWARMRQLPRGPEADVTSHCDLMSGNLLVSSGLRLAGVLDVGDLGPADPALDLVCAWHLLDAGPRRVFRERLHVDEPQWQRGRAWAFQQAMGLIWYYEQSNPTVSKIGRRTLGRLLADH</sequence>
<dbReference type="RefSeq" id="WP_057969737.1">
    <property type="nucleotide sequence ID" value="NZ_MLII01000034.1"/>
</dbReference>
<protein>
    <submittedName>
        <fullName evidence="2">Aminoglycoside phosphotransferase</fullName>
    </submittedName>
</protein>
<dbReference type="Pfam" id="PF01636">
    <property type="entry name" value="APH"/>
    <property type="match status" value="1"/>
</dbReference>
<dbReference type="InterPro" id="IPR011009">
    <property type="entry name" value="Kinase-like_dom_sf"/>
</dbReference>
<evidence type="ECO:0000313" key="3">
    <source>
        <dbReference type="Proteomes" id="UP000180043"/>
    </source>
</evidence>
<reference evidence="2 3" key="1">
    <citation type="submission" date="2016-10" db="EMBL/GenBank/DDBJ databases">
        <title>Evaluation of Human, Veterinary and Environmental Mycobacterium chelonae Isolates by Core Genome Phylogenomic Analysis, Targeted Gene Comparison, and Anti-microbial Susceptibility Patterns: A Tale of Mistaken Identities.</title>
        <authorList>
            <person name="Fogelson S.B."/>
            <person name="Camus A.C."/>
            <person name="Lorenz W."/>
            <person name="Vasireddy R."/>
            <person name="Vasireddy S."/>
            <person name="Smith T."/>
            <person name="Brown-Elliott B.A."/>
            <person name="Wallace R.J.Jr."/>
            <person name="Hasan N.A."/>
            <person name="Reischl U."/>
            <person name="Sanchez S."/>
        </authorList>
    </citation>
    <scope>NUCLEOTIDE SEQUENCE [LARGE SCALE GENOMIC DNA]</scope>
    <source>
        <strain evidence="2 3">15515</strain>
    </source>
</reference>
<name>A0A1S1LK10_MYCCH</name>